<keyword evidence="1" id="KW-1133">Transmembrane helix</keyword>
<feature type="transmembrane region" description="Helical" evidence="1">
    <location>
        <begin position="75"/>
        <end position="98"/>
    </location>
</feature>
<dbReference type="Proteomes" id="UP000198242">
    <property type="component" value="Chromosome I"/>
</dbReference>
<evidence type="ECO:0000313" key="3">
    <source>
        <dbReference type="Proteomes" id="UP000198242"/>
    </source>
</evidence>
<keyword evidence="3" id="KW-1185">Reference proteome</keyword>
<sequence length="104" mass="10159">MSGQLSENQRGHNGLAIAACCVGLGSLLFISVGMAGLLELPIRALIPLLLVTGCAVVLGAVGLRQIKANGQRGRGLAIAGCGAGAAGFLVMSVVFGALTSGLAG</sequence>
<evidence type="ECO:0000313" key="2">
    <source>
        <dbReference type="EMBL" id="SCF38295.1"/>
    </source>
</evidence>
<reference evidence="3" key="1">
    <citation type="submission" date="2016-06" db="EMBL/GenBank/DDBJ databases">
        <authorList>
            <person name="Varghese N."/>
            <person name="Submissions Spin"/>
        </authorList>
    </citation>
    <scope>NUCLEOTIDE SEQUENCE [LARGE SCALE GENOMIC DNA]</scope>
    <source>
        <strain evidence="3">DSM 43909</strain>
    </source>
</reference>
<dbReference type="AlphaFoldDB" id="A0A1C4ZZD5"/>
<gene>
    <name evidence="2" type="ORF">GA0074695_6371</name>
</gene>
<evidence type="ECO:0000256" key="1">
    <source>
        <dbReference type="SAM" id="Phobius"/>
    </source>
</evidence>
<feature type="transmembrane region" description="Helical" evidence="1">
    <location>
        <begin position="44"/>
        <end position="63"/>
    </location>
</feature>
<dbReference type="RefSeq" id="WP_157744709.1">
    <property type="nucleotide sequence ID" value="NZ_LT607411.1"/>
</dbReference>
<feature type="transmembrane region" description="Helical" evidence="1">
    <location>
        <begin position="12"/>
        <end position="38"/>
    </location>
</feature>
<keyword evidence="1" id="KW-0812">Transmembrane</keyword>
<accession>A0A1C4ZZD5</accession>
<proteinExistence type="predicted"/>
<keyword evidence="1" id="KW-0472">Membrane</keyword>
<protein>
    <recommendedName>
        <fullName evidence="4">DUF4190 domain-containing protein</fullName>
    </recommendedName>
</protein>
<organism evidence="2 3">
    <name type="scientific">Micromonospora viridifaciens</name>
    <dbReference type="NCBI Taxonomy" id="1881"/>
    <lineage>
        <taxon>Bacteria</taxon>
        <taxon>Bacillati</taxon>
        <taxon>Actinomycetota</taxon>
        <taxon>Actinomycetes</taxon>
        <taxon>Micromonosporales</taxon>
        <taxon>Micromonosporaceae</taxon>
        <taxon>Micromonospora</taxon>
    </lineage>
</organism>
<evidence type="ECO:0008006" key="4">
    <source>
        <dbReference type="Google" id="ProtNLM"/>
    </source>
</evidence>
<name>A0A1C4ZZD5_MICVI</name>
<dbReference type="OrthoDB" id="9943071at2"/>
<dbReference type="EMBL" id="LT607411">
    <property type="protein sequence ID" value="SCF38295.1"/>
    <property type="molecule type" value="Genomic_DNA"/>
</dbReference>